<proteinExistence type="predicted"/>
<dbReference type="PROSITE" id="PS51892">
    <property type="entry name" value="SUBTILASE"/>
    <property type="match status" value="1"/>
</dbReference>
<dbReference type="InterPro" id="IPR000209">
    <property type="entry name" value="Peptidase_S8/S53_dom"/>
</dbReference>
<keyword evidence="2" id="KW-0378">Hydrolase</keyword>
<accession>X0U0S4</accession>
<dbReference type="Pfam" id="PF00082">
    <property type="entry name" value="Peptidase_S8"/>
    <property type="match status" value="1"/>
</dbReference>
<keyword evidence="4" id="KW-0472">Membrane</keyword>
<evidence type="ECO:0000259" key="5">
    <source>
        <dbReference type="Pfam" id="PF00082"/>
    </source>
</evidence>
<evidence type="ECO:0000256" key="2">
    <source>
        <dbReference type="ARBA" id="ARBA00022801"/>
    </source>
</evidence>
<name>X0U0S4_9ZZZZ</name>
<dbReference type="InterPro" id="IPR036852">
    <property type="entry name" value="Peptidase_S8/S53_dom_sf"/>
</dbReference>
<feature type="domain" description="Peptidase S8/S53" evidence="5">
    <location>
        <begin position="63"/>
        <end position="209"/>
    </location>
</feature>
<sequence length="260" mass="26959">DLFLLDSTRSVVHAASTDYQGGMQDPFETIDSGAYNDEGSSLVVIHYSGEGRYLHLNTHRGRLEIATDGQIGGHTAAAAAISVAAVDVGESQGAFTGGPDNPVEWFSSDGPRRIYFDPPGVPVTPGNFGSSGGKLRAKPDLAAADGVSTSTPGFSTFYGTSAAAPHAAAIAGLVLERYPTLNPYQVRVAMRATALDIEAAGDDRDSGTGIIDPVAALQLGPSFFSVRALPHAGGLAVIALGIAFSARRMLRRIQGRTQSS</sequence>
<protein>
    <recommendedName>
        <fullName evidence="5">Peptidase S8/S53 domain-containing protein</fullName>
    </recommendedName>
</protein>
<dbReference type="GO" id="GO:0006508">
    <property type="term" value="P:proteolysis"/>
    <property type="evidence" value="ECO:0007669"/>
    <property type="project" value="UniProtKB-KW"/>
</dbReference>
<keyword evidence="4" id="KW-0812">Transmembrane</keyword>
<evidence type="ECO:0000313" key="6">
    <source>
        <dbReference type="EMBL" id="GAF99413.1"/>
    </source>
</evidence>
<keyword evidence="3" id="KW-0720">Serine protease</keyword>
<feature type="non-terminal residue" evidence="6">
    <location>
        <position position="1"/>
    </location>
</feature>
<dbReference type="EMBL" id="BARS01011182">
    <property type="protein sequence ID" value="GAF99413.1"/>
    <property type="molecule type" value="Genomic_DNA"/>
</dbReference>
<reference evidence="6" key="1">
    <citation type="journal article" date="2014" name="Front. Microbiol.">
        <title>High frequency of phylogenetically diverse reductive dehalogenase-homologous genes in deep subseafloor sedimentary metagenomes.</title>
        <authorList>
            <person name="Kawai M."/>
            <person name="Futagami T."/>
            <person name="Toyoda A."/>
            <person name="Takaki Y."/>
            <person name="Nishi S."/>
            <person name="Hori S."/>
            <person name="Arai W."/>
            <person name="Tsubouchi T."/>
            <person name="Morono Y."/>
            <person name="Uchiyama I."/>
            <person name="Ito T."/>
            <person name="Fujiyama A."/>
            <person name="Inagaki F."/>
            <person name="Takami H."/>
        </authorList>
    </citation>
    <scope>NUCLEOTIDE SEQUENCE</scope>
    <source>
        <strain evidence="6">Expedition CK06-06</strain>
    </source>
</reference>
<dbReference type="GO" id="GO:0004252">
    <property type="term" value="F:serine-type endopeptidase activity"/>
    <property type="evidence" value="ECO:0007669"/>
    <property type="project" value="InterPro"/>
</dbReference>
<dbReference type="Gene3D" id="3.40.50.200">
    <property type="entry name" value="Peptidase S8/S53 domain"/>
    <property type="match status" value="1"/>
</dbReference>
<evidence type="ECO:0000256" key="3">
    <source>
        <dbReference type="ARBA" id="ARBA00022825"/>
    </source>
</evidence>
<organism evidence="6">
    <name type="scientific">marine sediment metagenome</name>
    <dbReference type="NCBI Taxonomy" id="412755"/>
    <lineage>
        <taxon>unclassified sequences</taxon>
        <taxon>metagenomes</taxon>
        <taxon>ecological metagenomes</taxon>
    </lineage>
</organism>
<evidence type="ECO:0000256" key="4">
    <source>
        <dbReference type="SAM" id="Phobius"/>
    </source>
</evidence>
<dbReference type="AlphaFoldDB" id="X0U0S4"/>
<feature type="transmembrane region" description="Helical" evidence="4">
    <location>
        <begin position="228"/>
        <end position="246"/>
    </location>
</feature>
<evidence type="ECO:0000256" key="1">
    <source>
        <dbReference type="ARBA" id="ARBA00022670"/>
    </source>
</evidence>
<dbReference type="PROSITE" id="PS00138">
    <property type="entry name" value="SUBTILASE_SER"/>
    <property type="match status" value="1"/>
</dbReference>
<keyword evidence="1" id="KW-0645">Protease</keyword>
<dbReference type="InterPro" id="IPR023828">
    <property type="entry name" value="Peptidase_S8_Ser-AS"/>
</dbReference>
<gene>
    <name evidence="6" type="ORF">S01H1_20437</name>
</gene>
<dbReference type="SUPFAM" id="SSF52743">
    <property type="entry name" value="Subtilisin-like"/>
    <property type="match status" value="1"/>
</dbReference>
<comment type="caution">
    <text evidence="6">The sequence shown here is derived from an EMBL/GenBank/DDBJ whole genome shotgun (WGS) entry which is preliminary data.</text>
</comment>
<keyword evidence="4" id="KW-1133">Transmembrane helix</keyword>